<protein>
    <recommendedName>
        <fullName evidence="5">Nucleotidyltransferase</fullName>
    </recommendedName>
</protein>
<dbReference type="Pfam" id="PF10335">
    <property type="entry name" value="DUF294_C"/>
    <property type="match status" value="1"/>
</dbReference>
<gene>
    <name evidence="3" type="ORF">JJB07_05180</name>
</gene>
<organism evidence="3 4">
    <name type="scientific">Tumebacillus amylolyticus</name>
    <dbReference type="NCBI Taxonomy" id="2801339"/>
    <lineage>
        <taxon>Bacteria</taxon>
        <taxon>Bacillati</taxon>
        <taxon>Bacillota</taxon>
        <taxon>Bacilli</taxon>
        <taxon>Bacillales</taxon>
        <taxon>Alicyclobacillaceae</taxon>
        <taxon>Tumebacillus</taxon>
    </lineage>
</organism>
<dbReference type="Gene3D" id="3.30.460.10">
    <property type="entry name" value="Beta Polymerase, domain 2"/>
    <property type="match status" value="1"/>
</dbReference>
<dbReference type="InterPro" id="IPR018821">
    <property type="entry name" value="DUF294_put_nucleoTrafse_sb-bd"/>
</dbReference>
<accession>A0ABS1J759</accession>
<feature type="domain" description="DUF294" evidence="2">
    <location>
        <begin position="218"/>
        <end position="343"/>
    </location>
</feature>
<sequence>MQLDRVYTWTWIRQSIESAESLHDLRRTRESMADVAERWSLRGMAMAEVCASVNLWHDLLMRRALDFALHDAEKKGLGTPPAPFCWLLLGSGGRRELTLHPDQDNALVYRSLARDEDGRTKERSFFQQVGEIGNARLEEIGYPFCSGFVMAANTRWNGTVEEWHEQFQKYADYPDWSHTRHLLIASDLRPIYGEESLARELRGWLVERIPQMEFLKWQVADNGLSTKTGLDFWDRFRIERWGDHVGRLHLKEGGYLPLVNAVRLWAIAHGIEQTNTGERIAELVLRGIWTAETARPVLDAYEYLHHLRLWENYVSPDKLPSGEALHLKVVLKTVRALQKRTAKYFVKPK</sequence>
<dbReference type="InterPro" id="IPR043519">
    <property type="entry name" value="NT_sf"/>
</dbReference>
<evidence type="ECO:0000259" key="1">
    <source>
        <dbReference type="Pfam" id="PF03445"/>
    </source>
</evidence>
<keyword evidence="4" id="KW-1185">Reference proteome</keyword>
<dbReference type="SUPFAM" id="SSF81301">
    <property type="entry name" value="Nucleotidyltransferase"/>
    <property type="match status" value="1"/>
</dbReference>
<evidence type="ECO:0000259" key="2">
    <source>
        <dbReference type="Pfam" id="PF10335"/>
    </source>
</evidence>
<dbReference type="Proteomes" id="UP000602284">
    <property type="component" value="Unassembled WGS sequence"/>
</dbReference>
<name>A0ABS1J759_9BACL</name>
<dbReference type="Pfam" id="PF03445">
    <property type="entry name" value="DUF294"/>
    <property type="match status" value="1"/>
</dbReference>
<evidence type="ECO:0000313" key="3">
    <source>
        <dbReference type="EMBL" id="MBL0386040.1"/>
    </source>
</evidence>
<proteinExistence type="predicted"/>
<comment type="caution">
    <text evidence="3">The sequence shown here is derived from an EMBL/GenBank/DDBJ whole genome shotgun (WGS) entry which is preliminary data.</text>
</comment>
<dbReference type="InterPro" id="IPR005105">
    <property type="entry name" value="GlnD_Uridyltrans_N"/>
</dbReference>
<feature type="domain" description="Protein-PII uridylyltransferase N-terminal" evidence="1">
    <location>
        <begin position="32"/>
        <end position="175"/>
    </location>
</feature>
<evidence type="ECO:0008006" key="5">
    <source>
        <dbReference type="Google" id="ProtNLM"/>
    </source>
</evidence>
<dbReference type="CDD" id="cd05401">
    <property type="entry name" value="NT_GlnE_GlnD_like"/>
    <property type="match status" value="1"/>
</dbReference>
<reference evidence="3 4" key="1">
    <citation type="submission" date="2021-01" db="EMBL/GenBank/DDBJ databases">
        <title>Tumebacillus sp. strain ITR2 16S ribosomal RNA gene Genome sequencing and assembly.</title>
        <authorList>
            <person name="Kang M."/>
        </authorList>
    </citation>
    <scope>NUCLEOTIDE SEQUENCE [LARGE SCALE GENOMIC DNA]</scope>
    <source>
        <strain evidence="3 4">ITR2</strain>
    </source>
</reference>
<dbReference type="EMBL" id="JAEQNB010000001">
    <property type="protein sequence ID" value="MBL0386040.1"/>
    <property type="molecule type" value="Genomic_DNA"/>
</dbReference>
<evidence type="ECO:0000313" key="4">
    <source>
        <dbReference type="Proteomes" id="UP000602284"/>
    </source>
</evidence>
<dbReference type="RefSeq" id="WP_201631784.1">
    <property type="nucleotide sequence ID" value="NZ_JAEQNB010000001.1"/>
</dbReference>